<dbReference type="SUPFAM" id="SSF57184">
    <property type="entry name" value="Growth factor receptor domain"/>
    <property type="match status" value="1"/>
</dbReference>
<dbReference type="Proteomes" id="UP000287033">
    <property type="component" value="Unassembled WGS sequence"/>
</dbReference>
<feature type="chain" id="PRO_5019266505" description="CCN family member 2" evidence="16">
    <location>
        <begin position="29"/>
        <end position="351"/>
    </location>
</feature>
<gene>
    <name evidence="20" type="ORF">chiPu_0012102</name>
</gene>
<evidence type="ECO:0000256" key="11">
    <source>
        <dbReference type="ARBA" id="ARBA00041320"/>
    </source>
</evidence>
<evidence type="ECO:0000256" key="13">
    <source>
        <dbReference type="ARBA" id="ARBA00046496"/>
    </source>
</evidence>
<accession>A0A401STD8</accession>
<dbReference type="InterPro" id="IPR043973">
    <property type="entry name" value="TSP1_CCN"/>
</dbReference>
<dbReference type="InterPro" id="IPR000867">
    <property type="entry name" value="IGFBP-like"/>
</dbReference>
<dbReference type="FunFam" id="2.10.70.10:FF:000015">
    <property type="entry name" value="CYR61 isoform 1"/>
    <property type="match status" value="1"/>
</dbReference>
<evidence type="ECO:0000256" key="9">
    <source>
        <dbReference type="ARBA" id="ARBA00023157"/>
    </source>
</evidence>
<dbReference type="Gene3D" id="2.10.70.10">
    <property type="entry name" value="Complement Module, domain 1"/>
    <property type="match status" value="1"/>
</dbReference>
<feature type="domain" description="CTCK" evidence="17">
    <location>
        <begin position="257"/>
        <end position="331"/>
    </location>
</feature>
<dbReference type="InterPro" id="IPR006207">
    <property type="entry name" value="Cys_knot_C"/>
</dbReference>
<evidence type="ECO:0000256" key="4">
    <source>
        <dbReference type="ARBA" id="ARBA00022530"/>
    </source>
</evidence>
<dbReference type="InterPro" id="IPR017891">
    <property type="entry name" value="Insulin_GF-bd_Cys-rich_CS"/>
</dbReference>
<evidence type="ECO:0000256" key="6">
    <source>
        <dbReference type="ARBA" id="ARBA00022674"/>
    </source>
</evidence>
<dbReference type="InterPro" id="IPR009030">
    <property type="entry name" value="Growth_fac_rcpt_cys_sf"/>
</dbReference>
<dbReference type="SMART" id="SM00214">
    <property type="entry name" value="VWC"/>
    <property type="match status" value="1"/>
</dbReference>
<dbReference type="PROSITE" id="PS01225">
    <property type="entry name" value="CTCK_2"/>
    <property type="match status" value="1"/>
</dbReference>
<dbReference type="SUPFAM" id="SSF82895">
    <property type="entry name" value="TSP-1 type 1 repeat"/>
    <property type="match status" value="1"/>
</dbReference>
<dbReference type="GO" id="GO:0005615">
    <property type="term" value="C:extracellular space"/>
    <property type="evidence" value="ECO:0007669"/>
    <property type="project" value="TreeGrafter"/>
</dbReference>
<proteinExistence type="inferred from homology"/>
<dbReference type="PROSITE" id="PS50184">
    <property type="entry name" value="VWFC_2"/>
    <property type="match status" value="1"/>
</dbReference>
<evidence type="ECO:0000256" key="14">
    <source>
        <dbReference type="ARBA" id="ARBA00093340"/>
    </source>
</evidence>
<evidence type="ECO:0000256" key="1">
    <source>
        <dbReference type="ARBA" id="ARBA00004498"/>
    </source>
</evidence>
<dbReference type="PANTHER" id="PTHR11348">
    <property type="entry name" value="CONNECTIVE TISSUE GROWTH FACTOR-RELATED"/>
    <property type="match status" value="1"/>
</dbReference>
<dbReference type="SUPFAM" id="SSF57603">
    <property type="entry name" value="FnI-like domain"/>
    <property type="match status" value="1"/>
</dbReference>
<keyword evidence="7 16" id="KW-0732">Signal</keyword>
<reference evidence="20 21" key="1">
    <citation type="journal article" date="2018" name="Nat. Ecol. Evol.">
        <title>Shark genomes provide insights into elasmobranch evolution and the origin of vertebrates.</title>
        <authorList>
            <person name="Hara Y"/>
            <person name="Yamaguchi K"/>
            <person name="Onimaru K"/>
            <person name="Kadota M"/>
            <person name="Koyanagi M"/>
            <person name="Keeley SD"/>
            <person name="Tatsumi K"/>
            <person name="Tanaka K"/>
            <person name="Motone F"/>
            <person name="Kageyama Y"/>
            <person name="Nozu R"/>
            <person name="Adachi N"/>
            <person name="Nishimura O"/>
            <person name="Nakagawa R"/>
            <person name="Tanegashima C"/>
            <person name="Kiyatake I"/>
            <person name="Matsumoto R"/>
            <person name="Murakumo K"/>
            <person name="Nishida K"/>
            <person name="Terakita A"/>
            <person name="Kuratani S"/>
            <person name="Sato K"/>
            <person name="Hyodo S Kuraku.S."/>
        </authorList>
    </citation>
    <scope>NUCLEOTIDE SEQUENCE [LARGE SCALE GENOMIC DNA]</scope>
</reference>
<dbReference type="InterPro" id="IPR001007">
    <property type="entry name" value="VWF_dom"/>
</dbReference>
<protein>
    <recommendedName>
        <fullName evidence="10">CCN family member 2</fullName>
    </recommendedName>
    <alternativeName>
        <fullName evidence="12">Cellular communication network factor 2</fullName>
    </alternativeName>
    <alternativeName>
        <fullName evidence="11">Connective tissue growth factor</fullName>
    </alternativeName>
</protein>
<dbReference type="InterPro" id="IPR050941">
    <property type="entry name" value="CCN"/>
</dbReference>
<dbReference type="PIRSF" id="PIRSF036495">
    <property type="entry name" value="IGFBP_rP_CNN"/>
    <property type="match status" value="1"/>
</dbReference>
<dbReference type="SMART" id="SM00121">
    <property type="entry name" value="IB"/>
    <property type="match status" value="1"/>
</dbReference>
<evidence type="ECO:0000256" key="8">
    <source>
        <dbReference type="ARBA" id="ARBA00022889"/>
    </source>
</evidence>
<evidence type="ECO:0000256" key="7">
    <source>
        <dbReference type="ARBA" id="ARBA00022729"/>
    </source>
</evidence>
<feature type="signal peptide" evidence="16">
    <location>
        <begin position="1"/>
        <end position="28"/>
    </location>
</feature>
<dbReference type="SMART" id="SM00041">
    <property type="entry name" value="CT"/>
    <property type="match status" value="1"/>
</dbReference>
<dbReference type="OMA" id="EEWICEE"/>
<dbReference type="PROSITE" id="PS01208">
    <property type="entry name" value="VWFC_1"/>
    <property type="match status" value="1"/>
</dbReference>
<evidence type="ECO:0000256" key="5">
    <source>
        <dbReference type="ARBA" id="ARBA00022634"/>
    </source>
</evidence>
<dbReference type="Pfam" id="PF00219">
    <property type="entry name" value="IGFBP"/>
    <property type="match status" value="1"/>
</dbReference>
<dbReference type="EMBL" id="BEZZ01000535">
    <property type="protein sequence ID" value="GCC33632.1"/>
    <property type="molecule type" value="Genomic_DNA"/>
</dbReference>
<keyword evidence="4" id="KW-0272">Extracellular matrix</keyword>
<name>A0A401STD8_CHIPU</name>
<keyword evidence="5" id="KW-0237">DNA synthesis</keyword>
<dbReference type="Pfam" id="PF19035">
    <property type="entry name" value="TSP1_CCN"/>
    <property type="match status" value="1"/>
</dbReference>
<feature type="domain" description="IGFBP N-terminal" evidence="19">
    <location>
        <begin position="27"/>
        <end position="99"/>
    </location>
</feature>
<dbReference type="FunFam" id="2.20.100.10:FF:000036">
    <property type="entry name" value="Connective tissue growth factor (Predicted)"/>
    <property type="match status" value="1"/>
</dbReference>
<dbReference type="AlphaFoldDB" id="A0A401STD8"/>
<keyword evidence="9" id="KW-1015">Disulfide bond</keyword>
<evidence type="ECO:0000256" key="16">
    <source>
        <dbReference type="SAM" id="SignalP"/>
    </source>
</evidence>
<evidence type="ECO:0000259" key="17">
    <source>
        <dbReference type="PROSITE" id="PS01225"/>
    </source>
</evidence>
<comment type="caution">
    <text evidence="20">The sequence shown here is derived from an EMBL/GenBank/DDBJ whole genome shotgun (WGS) entry which is preliminary data.</text>
</comment>
<dbReference type="InterPro" id="IPR012395">
    <property type="entry name" value="IGFBP_CNN"/>
</dbReference>
<evidence type="ECO:0000259" key="18">
    <source>
        <dbReference type="PROSITE" id="PS50184"/>
    </source>
</evidence>
<dbReference type="GO" id="GO:0031012">
    <property type="term" value="C:extracellular matrix"/>
    <property type="evidence" value="ECO:0007669"/>
    <property type="project" value="TreeGrafter"/>
</dbReference>
<dbReference type="InterPro" id="IPR006208">
    <property type="entry name" value="Glyco_hormone_CN"/>
</dbReference>
<dbReference type="STRING" id="137246.A0A401STD8"/>
<comment type="caution">
    <text evidence="15">Lacks conserved residue(s) required for the propagation of feature annotation.</text>
</comment>
<evidence type="ECO:0000256" key="15">
    <source>
        <dbReference type="PROSITE-ProRule" id="PRU00039"/>
    </source>
</evidence>
<comment type="subunit">
    <text evidence="13">Monomer. Interacts with TSKU.</text>
</comment>
<organism evidence="20 21">
    <name type="scientific">Chiloscyllium punctatum</name>
    <name type="common">Brownbanded bambooshark</name>
    <name type="synonym">Hemiscyllium punctatum</name>
    <dbReference type="NCBI Taxonomy" id="137246"/>
    <lineage>
        <taxon>Eukaryota</taxon>
        <taxon>Metazoa</taxon>
        <taxon>Chordata</taxon>
        <taxon>Craniata</taxon>
        <taxon>Vertebrata</taxon>
        <taxon>Chondrichthyes</taxon>
        <taxon>Elasmobranchii</taxon>
        <taxon>Galeomorphii</taxon>
        <taxon>Galeoidea</taxon>
        <taxon>Orectolobiformes</taxon>
        <taxon>Hemiscylliidae</taxon>
        <taxon>Chiloscyllium</taxon>
    </lineage>
</organism>
<dbReference type="Pfam" id="PF00093">
    <property type="entry name" value="VWC"/>
    <property type="match status" value="1"/>
</dbReference>
<evidence type="ECO:0000256" key="2">
    <source>
        <dbReference type="ARBA" id="ARBA00008125"/>
    </source>
</evidence>
<dbReference type="GO" id="GO:0007165">
    <property type="term" value="P:signal transduction"/>
    <property type="evidence" value="ECO:0007669"/>
    <property type="project" value="InterPro"/>
</dbReference>
<dbReference type="InterPro" id="IPR000884">
    <property type="entry name" value="TSP1_rpt"/>
</dbReference>
<dbReference type="PROSITE" id="PS50092">
    <property type="entry name" value="TSP1"/>
    <property type="match status" value="1"/>
</dbReference>
<evidence type="ECO:0000256" key="3">
    <source>
        <dbReference type="ARBA" id="ARBA00022525"/>
    </source>
</evidence>
<dbReference type="GO" id="GO:0045597">
    <property type="term" value="P:positive regulation of cell differentiation"/>
    <property type="evidence" value="ECO:0007669"/>
    <property type="project" value="TreeGrafter"/>
</dbReference>
<comment type="subcellular location">
    <subcellularLocation>
        <location evidence="1">Secreted</location>
        <location evidence="1">Extracellular space</location>
        <location evidence="1">Extracellular matrix</location>
    </subcellularLocation>
</comment>
<sequence length="351" mass="38730">MSGEMELTFCRCLALLLVLSWYWAGVGAEDCVYPCRCPPGPPSCPAGVSLLTDGCGCCKVCARQLGDVCDSTQPCDQHKGLYCSGPTLSSEQTGICMAREGATCDLGGVIYRNGETFQPSCKYQCTCMDGAIGCVPFCMDDMRLPSPDCPAPRRVKIPGKCCEEWVCDKPRDHSVFNAAMAVYRQEAIFGPDSSQVRDNCIVQTTDWSACSRSCGMGLSTRVTNDNRKCRLEKQSRLCMVRPCGANLEKSIKQGKKCVRTPRPIKSMKFEFSGCTSTKSYRPKFCGVCTDGRCCTPHSTSTLHVEFKCPEGDLIKKKMMFIKTCSCHYDCPSDNDIFMATYYRRMIGDYAA</sequence>
<dbReference type="PROSITE" id="PS01185">
    <property type="entry name" value="CTCK_1"/>
    <property type="match status" value="1"/>
</dbReference>
<keyword evidence="3" id="KW-0964">Secreted</keyword>
<dbReference type="PANTHER" id="PTHR11348:SF23">
    <property type="entry name" value="CELLULAR COMMUNICATION NETWORK FACTOR 2B"/>
    <property type="match status" value="1"/>
</dbReference>
<dbReference type="PROSITE" id="PS00222">
    <property type="entry name" value="IGFBP_N_1"/>
    <property type="match status" value="1"/>
</dbReference>
<evidence type="ECO:0000313" key="20">
    <source>
        <dbReference type="EMBL" id="GCC33632.1"/>
    </source>
</evidence>
<dbReference type="GO" id="GO:0071897">
    <property type="term" value="P:DNA biosynthetic process"/>
    <property type="evidence" value="ECO:0007669"/>
    <property type="project" value="UniProtKB-KW"/>
</dbReference>
<keyword evidence="21" id="KW-1185">Reference proteome</keyword>
<dbReference type="OrthoDB" id="365605at2759"/>
<dbReference type="GO" id="GO:0008201">
    <property type="term" value="F:heparin binding"/>
    <property type="evidence" value="ECO:0007669"/>
    <property type="project" value="UniProtKB-KW"/>
</dbReference>
<comment type="function">
    <text evidence="14">Major connective tissue mitoattractant secreted by vascular endothelial cells. Promotes proliferation and differentiation of chondrocytes. Is involved in the stimulation of osteoblast differentiation and has a critical role in osteogenesis. Mediates heparin- and divalent cation-dependent cell adhesion in many cell types including fibroblasts, myofibroblasts, endothelial and epithelial cells. Enhances fibroblast growth factor-induced DNA synthesis.</text>
</comment>
<evidence type="ECO:0000313" key="21">
    <source>
        <dbReference type="Proteomes" id="UP000287033"/>
    </source>
</evidence>
<dbReference type="SMART" id="SM00209">
    <property type="entry name" value="TSP1"/>
    <property type="match status" value="1"/>
</dbReference>
<dbReference type="Gene3D" id="2.20.100.10">
    <property type="entry name" value="Thrombospondin type-1 (TSP1) repeat"/>
    <property type="match status" value="1"/>
</dbReference>
<feature type="domain" description="VWFC" evidence="18">
    <location>
        <begin position="102"/>
        <end position="168"/>
    </location>
</feature>
<comment type="similarity">
    <text evidence="2">Belongs to the CCN family.</text>
</comment>
<dbReference type="PROSITE" id="PS51323">
    <property type="entry name" value="IGFBP_N_2"/>
    <property type="match status" value="1"/>
</dbReference>
<evidence type="ECO:0000259" key="19">
    <source>
        <dbReference type="PROSITE" id="PS51323"/>
    </source>
</evidence>
<dbReference type="GO" id="GO:0005178">
    <property type="term" value="F:integrin binding"/>
    <property type="evidence" value="ECO:0007669"/>
    <property type="project" value="TreeGrafter"/>
</dbReference>
<evidence type="ECO:0000256" key="12">
    <source>
        <dbReference type="ARBA" id="ARBA00042353"/>
    </source>
</evidence>
<dbReference type="InterPro" id="IPR036383">
    <property type="entry name" value="TSP1_rpt_sf"/>
</dbReference>
<keyword evidence="6" id="KW-0358">Heparin-binding</keyword>
<keyword evidence="8" id="KW-0130">Cell adhesion</keyword>
<dbReference type="GO" id="GO:0051240">
    <property type="term" value="P:positive regulation of multicellular organismal process"/>
    <property type="evidence" value="ECO:0007669"/>
    <property type="project" value="UniProtKB-ARBA"/>
</dbReference>
<dbReference type="Pfam" id="PF00007">
    <property type="entry name" value="Cys_knot"/>
    <property type="match status" value="1"/>
</dbReference>
<evidence type="ECO:0000256" key="10">
    <source>
        <dbReference type="ARBA" id="ARBA00039943"/>
    </source>
</evidence>
<dbReference type="GO" id="GO:0007155">
    <property type="term" value="P:cell adhesion"/>
    <property type="evidence" value="ECO:0007669"/>
    <property type="project" value="UniProtKB-KW"/>
</dbReference>